<dbReference type="Proteomes" id="UP000593605">
    <property type="component" value="Chromosome"/>
</dbReference>
<keyword evidence="4" id="KW-0012">Acyltransferase</keyword>
<accession>A0A7M1SZX1</accession>
<evidence type="ECO:0000259" key="2">
    <source>
        <dbReference type="Pfam" id="PF01757"/>
    </source>
</evidence>
<feature type="transmembrane region" description="Helical" evidence="1">
    <location>
        <begin position="219"/>
        <end position="236"/>
    </location>
</feature>
<name>A0A7M1SZX1_9FLAO</name>
<keyword evidence="4" id="KW-0808">Transferase</keyword>
<feature type="transmembrane region" description="Helical" evidence="1">
    <location>
        <begin position="72"/>
        <end position="92"/>
    </location>
</feature>
<dbReference type="InterPro" id="IPR050879">
    <property type="entry name" value="Acyltransferase_3"/>
</dbReference>
<dbReference type="PANTHER" id="PTHR23028:SF53">
    <property type="entry name" value="ACYL_TRANSF_3 DOMAIN-CONTAINING PROTEIN"/>
    <property type="match status" value="1"/>
</dbReference>
<reference evidence="4 5" key="1">
    <citation type="submission" date="2020-10" db="EMBL/GenBank/DDBJ databases">
        <title>Complete genome of Cruoricapor ignavus strain M1214 isolated from the blood culture of a febrile patient.</title>
        <authorList>
            <person name="Guglielmino C.J.D."/>
        </authorList>
    </citation>
    <scope>NUCLEOTIDE SEQUENCE [LARGE SCALE GENOMIC DNA]</scope>
    <source>
        <strain evidence="4 5">M1214</strain>
    </source>
</reference>
<dbReference type="GO" id="GO:0016020">
    <property type="term" value="C:membrane"/>
    <property type="evidence" value="ECO:0007669"/>
    <property type="project" value="TreeGrafter"/>
</dbReference>
<evidence type="ECO:0000256" key="1">
    <source>
        <dbReference type="SAM" id="Phobius"/>
    </source>
</evidence>
<feature type="transmembrane region" description="Helical" evidence="1">
    <location>
        <begin position="135"/>
        <end position="154"/>
    </location>
</feature>
<keyword evidence="1" id="KW-1133">Transmembrane helix</keyword>
<dbReference type="KEGG" id="civ:IMZ16_06175"/>
<protein>
    <submittedName>
        <fullName evidence="4">Acyltransferase</fullName>
    </submittedName>
</protein>
<feature type="transmembrane region" description="Helical" evidence="1">
    <location>
        <begin position="7"/>
        <end position="24"/>
    </location>
</feature>
<feature type="transmembrane region" description="Helical" evidence="1">
    <location>
        <begin position="272"/>
        <end position="294"/>
    </location>
</feature>
<feature type="domain" description="SGNH" evidence="3">
    <location>
        <begin position="385"/>
        <end position="589"/>
    </location>
</feature>
<feature type="transmembrane region" description="Helical" evidence="1">
    <location>
        <begin position="242"/>
        <end position="260"/>
    </location>
</feature>
<feature type="transmembrane region" description="Helical" evidence="1">
    <location>
        <begin position="338"/>
        <end position="358"/>
    </location>
</feature>
<feature type="transmembrane region" description="Helical" evidence="1">
    <location>
        <begin position="30"/>
        <end position="51"/>
    </location>
</feature>
<feature type="transmembrane region" description="Helical" evidence="1">
    <location>
        <begin position="306"/>
        <end position="326"/>
    </location>
</feature>
<dbReference type="AlphaFoldDB" id="A0A7M1SZX1"/>
<keyword evidence="1" id="KW-0812">Transmembrane</keyword>
<evidence type="ECO:0000313" key="4">
    <source>
        <dbReference type="EMBL" id="QOR73128.1"/>
    </source>
</evidence>
<feature type="transmembrane region" description="Helical" evidence="1">
    <location>
        <begin position="159"/>
        <end position="181"/>
    </location>
</feature>
<sequence length="609" mass="70112">MIFRADIQGLRAIAFLSVFIFHLNKAWLPGGFLGVDIFFVISGYLITTITISDMDKGRFTFGNFFKKRLVRIAPAYYALIFGVSLAACLFYLSTDIKTFRDDLSYALIFLSNKIFSRGDSYFGAKLSENPLLHTWSLAIEMQFYLILPFILYFVKKRRFLVLLVATLVLTALSGYSIYIAGEKLKTYFSLPARIPEFLVGCMIAGRFPRGEKVRTKHSDWLFSLACVALLCCFFLISEDAKFPGPLALVPCTAAAVMLLVETPLSRFLTSRAMVYIGTLSYSLYLWHWPVMAFIRYSTDSYEFTALQVLMICILTFILAWLSFHFVEEKQRKTSWKKFRVALPLSILFLFLFVRYGMWQVKKMKDIEAIYARPYFGMKSHKTPEVEKFGDLNEDTKMVLIGDSHALMMKPFLDKLGQKKGFSFQTLTCDVFPALSGYNEDAIDLNDPSRYRYYEYSQSIVPKTDSLIRSNDVIVITSIFYSRPELAPALKSLIQRLDDKQKLILIKTFPIFIQNPLKINNGMIRNSKMKLSSRDNPNDAAFLQSLKTENVFIYDISKSPVFKTAPYLNDTVIYYNGDHINTYGSRRLADYSGEDFYQFLKEVDPETFKK</sequence>
<dbReference type="RefSeq" id="WP_193439308.1">
    <property type="nucleotide sequence ID" value="NZ_CP063145.1"/>
</dbReference>
<dbReference type="GO" id="GO:0016747">
    <property type="term" value="F:acyltransferase activity, transferring groups other than amino-acyl groups"/>
    <property type="evidence" value="ECO:0007669"/>
    <property type="project" value="InterPro"/>
</dbReference>
<feature type="transmembrane region" description="Helical" evidence="1">
    <location>
        <begin position="187"/>
        <end position="207"/>
    </location>
</feature>
<dbReference type="Pfam" id="PF19040">
    <property type="entry name" value="SGNH"/>
    <property type="match status" value="1"/>
</dbReference>
<proteinExistence type="predicted"/>
<evidence type="ECO:0000313" key="5">
    <source>
        <dbReference type="Proteomes" id="UP000593605"/>
    </source>
</evidence>
<feature type="domain" description="Acyltransferase 3" evidence="2">
    <location>
        <begin position="5"/>
        <end position="322"/>
    </location>
</feature>
<dbReference type="EMBL" id="CP063145">
    <property type="protein sequence ID" value="QOR73128.1"/>
    <property type="molecule type" value="Genomic_DNA"/>
</dbReference>
<dbReference type="PANTHER" id="PTHR23028">
    <property type="entry name" value="ACETYLTRANSFERASE"/>
    <property type="match status" value="1"/>
</dbReference>
<dbReference type="InterPro" id="IPR002656">
    <property type="entry name" value="Acyl_transf_3_dom"/>
</dbReference>
<organism evidence="4 5">
    <name type="scientific">Cruoricaptor ignavus</name>
    <dbReference type="NCBI Taxonomy" id="1118202"/>
    <lineage>
        <taxon>Bacteria</taxon>
        <taxon>Pseudomonadati</taxon>
        <taxon>Bacteroidota</taxon>
        <taxon>Flavobacteriia</taxon>
        <taxon>Flavobacteriales</taxon>
        <taxon>Weeksellaceae</taxon>
        <taxon>Cruoricaptor</taxon>
    </lineage>
</organism>
<keyword evidence="1" id="KW-0472">Membrane</keyword>
<dbReference type="InterPro" id="IPR043968">
    <property type="entry name" value="SGNH"/>
</dbReference>
<dbReference type="Pfam" id="PF01757">
    <property type="entry name" value="Acyl_transf_3"/>
    <property type="match status" value="1"/>
</dbReference>
<gene>
    <name evidence="4" type="ORF">IMZ16_06175</name>
</gene>
<evidence type="ECO:0000259" key="3">
    <source>
        <dbReference type="Pfam" id="PF19040"/>
    </source>
</evidence>
<dbReference type="GO" id="GO:0009103">
    <property type="term" value="P:lipopolysaccharide biosynthetic process"/>
    <property type="evidence" value="ECO:0007669"/>
    <property type="project" value="TreeGrafter"/>
</dbReference>